<feature type="compositionally biased region" description="Polar residues" evidence="2">
    <location>
        <begin position="581"/>
        <end position="595"/>
    </location>
</feature>
<feature type="compositionally biased region" description="Basic and acidic residues" evidence="2">
    <location>
        <begin position="57"/>
        <end position="71"/>
    </location>
</feature>
<dbReference type="SMART" id="SM00516">
    <property type="entry name" value="SEC14"/>
    <property type="match status" value="1"/>
</dbReference>
<feature type="compositionally biased region" description="Acidic residues" evidence="2">
    <location>
        <begin position="86"/>
        <end position="95"/>
    </location>
</feature>
<feature type="compositionally biased region" description="Polar residues" evidence="2">
    <location>
        <begin position="331"/>
        <end position="348"/>
    </location>
</feature>
<name>A0A9N8DGX1_9STRA</name>
<feature type="compositionally biased region" description="Low complexity" evidence="2">
    <location>
        <begin position="1118"/>
        <end position="1136"/>
    </location>
</feature>
<feature type="compositionally biased region" description="Low complexity" evidence="2">
    <location>
        <begin position="1059"/>
        <end position="1073"/>
    </location>
</feature>
<keyword evidence="1" id="KW-0175">Coiled coil</keyword>
<feature type="region of interest" description="Disordered" evidence="2">
    <location>
        <begin position="580"/>
        <end position="604"/>
    </location>
</feature>
<dbReference type="AlphaFoldDB" id="A0A9N8DGX1"/>
<feature type="compositionally biased region" description="Basic and acidic residues" evidence="2">
    <location>
        <begin position="1009"/>
        <end position="1026"/>
    </location>
</feature>
<feature type="compositionally biased region" description="Low complexity" evidence="2">
    <location>
        <begin position="1"/>
        <end position="21"/>
    </location>
</feature>
<feature type="compositionally biased region" description="Acidic residues" evidence="2">
    <location>
        <begin position="1030"/>
        <end position="1058"/>
    </location>
</feature>
<feature type="region of interest" description="Disordered" evidence="2">
    <location>
        <begin position="509"/>
        <end position="535"/>
    </location>
</feature>
<feature type="region of interest" description="Disordered" evidence="2">
    <location>
        <begin position="1005"/>
        <end position="1136"/>
    </location>
</feature>
<dbReference type="Proteomes" id="UP001153069">
    <property type="component" value="Unassembled WGS sequence"/>
</dbReference>
<feature type="compositionally biased region" description="Basic and acidic residues" evidence="2">
    <location>
        <begin position="28"/>
        <end position="41"/>
    </location>
</feature>
<feature type="compositionally biased region" description="Polar residues" evidence="2">
    <location>
        <begin position="423"/>
        <end position="442"/>
    </location>
</feature>
<feature type="compositionally biased region" description="Polar residues" evidence="2">
    <location>
        <begin position="644"/>
        <end position="660"/>
    </location>
</feature>
<evidence type="ECO:0000313" key="4">
    <source>
        <dbReference type="EMBL" id="CAB9502788.1"/>
    </source>
</evidence>
<dbReference type="Gene3D" id="3.40.525.10">
    <property type="entry name" value="CRAL-TRIO lipid binding domain"/>
    <property type="match status" value="1"/>
</dbReference>
<evidence type="ECO:0000256" key="1">
    <source>
        <dbReference type="SAM" id="Coils"/>
    </source>
</evidence>
<organism evidence="4 5">
    <name type="scientific">Seminavis robusta</name>
    <dbReference type="NCBI Taxonomy" id="568900"/>
    <lineage>
        <taxon>Eukaryota</taxon>
        <taxon>Sar</taxon>
        <taxon>Stramenopiles</taxon>
        <taxon>Ochrophyta</taxon>
        <taxon>Bacillariophyta</taxon>
        <taxon>Bacillariophyceae</taxon>
        <taxon>Bacillariophycidae</taxon>
        <taxon>Naviculales</taxon>
        <taxon>Naviculaceae</taxon>
        <taxon>Seminavis</taxon>
    </lineage>
</organism>
<feature type="compositionally biased region" description="Low complexity" evidence="2">
    <location>
        <begin position="386"/>
        <end position="398"/>
    </location>
</feature>
<reference evidence="4" key="1">
    <citation type="submission" date="2020-06" db="EMBL/GenBank/DDBJ databases">
        <authorList>
            <consortium name="Plant Systems Biology data submission"/>
        </authorList>
    </citation>
    <scope>NUCLEOTIDE SEQUENCE</scope>
    <source>
        <strain evidence="4">D6</strain>
    </source>
</reference>
<dbReference type="InterPro" id="IPR001251">
    <property type="entry name" value="CRAL-TRIO_dom"/>
</dbReference>
<feature type="region of interest" description="Disordered" evidence="2">
    <location>
        <begin position="328"/>
        <end position="476"/>
    </location>
</feature>
<dbReference type="SUPFAM" id="SSF52087">
    <property type="entry name" value="CRAL/TRIO domain"/>
    <property type="match status" value="1"/>
</dbReference>
<feature type="compositionally biased region" description="Basic and acidic residues" evidence="2">
    <location>
        <begin position="349"/>
        <end position="363"/>
    </location>
</feature>
<feature type="region of interest" description="Disordered" evidence="2">
    <location>
        <begin position="628"/>
        <end position="660"/>
    </location>
</feature>
<feature type="region of interest" description="Disordered" evidence="2">
    <location>
        <begin position="130"/>
        <end position="154"/>
    </location>
</feature>
<dbReference type="Pfam" id="PF00650">
    <property type="entry name" value="CRAL_TRIO"/>
    <property type="match status" value="1"/>
</dbReference>
<comment type="caution">
    <text evidence="4">The sequence shown here is derived from an EMBL/GenBank/DDBJ whole genome shotgun (WGS) entry which is preliminary data.</text>
</comment>
<dbReference type="PANTHER" id="PTHR10174">
    <property type="entry name" value="ALPHA-TOCOPHEROL TRANSFER PROTEIN-RELATED"/>
    <property type="match status" value="1"/>
</dbReference>
<protein>
    <recommendedName>
        <fullName evidence="3">CRAL-TRIO domain-containing protein</fullName>
    </recommendedName>
</protein>
<feature type="region of interest" description="Disordered" evidence="2">
    <location>
        <begin position="272"/>
        <end position="293"/>
    </location>
</feature>
<feature type="domain" description="CRAL-TRIO" evidence="3">
    <location>
        <begin position="786"/>
        <end position="951"/>
    </location>
</feature>
<accession>A0A9N8DGX1</accession>
<feature type="region of interest" description="Disordered" evidence="2">
    <location>
        <begin position="672"/>
        <end position="703"/>
    </location>
</feature>
<dbReference type="GO" id="GO:0016020">
    <property type="term" value="C:membrane"/>
    <property type="evidence" value="ECO:0007669"/>
    <property type="project" value="TreeGrafter"/>
</dbReference>
<proteinExistence type="predicted"/>
<evidence type="ECO:0000259" key="3">
    <source>
        <dbReference type="PROSITE" id="PS50191"/>
    </source>
</evidence>
<feature type="compositionally biased region" description="Basic and acidic residues" evidence="2">
    <location>
        <begin position="402"/>
        <end position="411"/>
    </location>
</feature>
<evidence type="ECO:0000313" key="5">
    <source>
        <dbReference type="Proteomes" id="UP001153069"/>
    </source>
</evidence>
<dbReference type="CDD" id="cd00170">
    <property type="entry name" value="SEC14"/>
    <property type="match status" value="1"/>
</dbReference>
<feature type="region of interest" description="Disordered" evidence="2">
    <location>
        <begin position="1"/>
        <end position="111"/>
    </location>
</feature>
<keyword evidence="5" id="KW-1185">Reference proteome</keyword>
<evidence type="ECO:0000256" key="2">
    <source>
        <dbReference type="SAM" id="MobiDB-lite"/>
    </source>
</evidence>
<dbReference type="PANTHER" id="PTHR10174:SF208">
    <property type="entry name" value="CRAL-TRIO DOMAIN-CONTAINING PROTEIN DDB_G0278031"/>
    <property type="match status" value="1"/>
</dbReference>
<dbReference type="InterPro" id="IPR036865">
    <property type="entry name" value="CRAL-TRIO_dom_sf"/>
</dbReference>
<dbReference type="PROSITE" id="PS50191">
    <property type="entry name" value="CRAL_TRIO"/>
    <property type="match status" value="1"/>
</dbReference>
<gene>
    <name evidence="4" type="ORF">SEMRO_146_G067590.2</name>
</gene>
<dbReference type="GO" id="GO:1902936">
    <property type="term" value="F:phosphatidylinositol bisphosphate binding"/>
    <property type="evidence" value="ECO:0007669"/>
    <property type="project" value="TreeGrafter"/>
</dbReference>
<feature type="compositionally biased region" description="Polar residues" evidence="2">
    <location>
        <begin position="364"/>
        <end position="381"/>
    </location>
</feature>
<feature type="coiled-coil region" evidence="1">
    <location>
        <begin position="200"/>
        <end position="257"/>
    </location>
</feature>
<sequence length="1136" mass="128750">MDMSRSSTSNQTTGSTSIQSSKLLIQQESRRLRLRALDIRSRSTTGSQEQQDDDHDNDDHHHDNHQTHGAEGDDYSASSRHSLHENDDENDDDDIPVLSRPGAFSVQGDEATRRDRFAAELAQKSAVLTQHEVSLPPPPPPASASNTSPRPDTRNLRRHMTRKLSQEEIVSIAQAVLVPDQDQLFATDFHNNAGGSEQLLAWTQRELDLQEREAQLEQREARVAQQEATLAERAAKLQAWEEDLQRQEEMLSGHIRQAHPLAVIVAQIDHDQDDNNLKPPPLKPAKSFDGTFKAPSLNITKSLGSMFQKSQRQLGGVLGKQLSQKRIPLERQNSQKRNTLERQNSQKRNTLERQNSQKRDTLERQNSQKRNTLERQNSQKRNTLERQSSQKRSMQRQPSLKEFFERQDSKRSLGRQNSKKSLGRQNSQKSMGRQDSQKQPPSTRKAPPPQMLGRQLSQKVVTVSRDNDKSLADVRTQLRRQHSLKQFGSAEKSDFNWKKAGKSLRKLRHSFEKDSSNHSYGTKRSDGSLLDEGSDCDLSEEMSVHTAPMKLKSPPPGIIADVALSPHQPAKKPPPVLMVDHSTSLNSNDTRSSDGLPSRLMPDDVDDAQSVLTTSVATVSTHALDASAVLSPEYGRQQERRQSAGDNNSTGGRPRRNSYNLSNMRAASLASLVIPTLPRQQPAGGGTMGEGPMRFAPSPHEPSLEAELSMLDEKDKQAYRALKQKWNSRQAKQSSKKAFELPISWHFRFLYYTARNSNSRRDDNFSEDRAWAAERKLKKRFVMLSILQVRTQLQTKTLFPVPGLYSKDKHAMFYMRPSRYFPNKTSARAIIDNLIYVINTMTNNSFHAQKEGIGFIACMDKWKMKNFDVNYCYQFMMALQGFMVPVKTQLFLIVNPPSWFGGIWTIMRPMLAPSFRKRVKIVPESKIHKYLAPGFEQFLPDDMKSGRANTDAMVEDFIAYRVCVERHLLRRLKQMKNNKGEGESTTDTMSMSMSHRDMMSISHSAYRQRNRDPQDHSRVRSSDNIRESPIMEDFDEFDDDEGLSTLFDDDREDDDDDLMSMSRSSGSGKLSFCSRDRINFDDDDDDDDASIHCDIEDDEMLAEEDMKQPPKRSPSGGSLALSEISVSVSSAASSSG</sequence>
<dbReference type="EMBL" id="CAICTM010000145">
    <property type="protein sequence ID" value="CAB9502788.1"/>
    <property type="molecule type" value="Genomic_DNA"/>
</dbReference>